<dbReference type="PANTHER" id="PTHR23077">
    <property type="entry name" value="AAA-FAMILY ATPASE"/>
    <property type="match status" value="1"/>
</dbReference>
<dbReference type="InterPro" id="IPR003959">
    <property type="entry name" value="ATPase_AAA_core"/>
</dbReference>
<dbReference type="InterPro" id="IPR041569">
    <property type="entry name" value="AAA_lid_3"/>
</dbReference>
<dbReference type="GO" id="GO:0005524">
    <property type="term" value="F:ATP binding"/>
    <property type="evidence" value="ECO:0007669"/>
    <property type="project" value="UniProtKB-KW"/>
</dbReference>
<sequence>MTGLVADLDIVRAEPAGEGPLWCSVPETALPAFANGLVRVSVPSGATALARLTTHAGGDRIRVDRSLRVTLRCKVGDRVTVVPARGVGGAPIGESVAEVTVAAAGDLAALLEAGLEERLGKHLHSTGVPLTAGAVLHVDLLPGLGTTICRVTELAGTEGLAGPNTAVRVRFGTDLRFTDVSQRVTFADVGGLPAVLAAAREIVELPIASPWAYRQLGVNPIRGVIFHGAPGTGKTFVARAVANELNARTFQINGADVAGRMASEAQDALRRVFHEAQHHTPSIVIIDEVDALAPAREHLGSQKDSKIVSQLLTMMDGMHGSEGMVVIGTTNRIEAIDPALRRPGRFERELRFTLPDARGRLEILDVQSRDMPLTPAAAAALPAVADRTGGFAGADLVAVCREAALRTLRGAGVAGGPPPVDAEHLLGALEQVEPAALRGVARFAARPRWSGLAGMTALKDELRRGVELSRSHPHLLELMELPASTLLLLYGPSGNGKSTLAAGLAAEVGVHLVHVRGPELFSKWLGESESALRRAFTVAHQVAPSVIVLDQLEVIAPRTVAENDPAAARMREQLFAELDAIAAGGDVWVVATADDLDAVDPAVLRGGRFDRRVEVGPPDAADREAIARRFLGGTAEYLDADLDQAVGAVVAATDGASRAAVRGCCERAKLAALGRHLDAGAWAGSRSASTTSASQGSWNRRRRDEGGRHGPATTDGEATRAGGGGVQRAVRPRDGRAGRA</sequence>
<evidence type="ECO:0000256" key="4">
    <source>
        <dbReference type="SAM" id="MobiDB-lite"/>
    </source>
</evidence>
<dbReference type="InterPro" id="IPR003593">
    <property type="entry name" value="AAA+_ATPase"/>
</dbReference>
<dbReference type="RefSeq" id="WP_173165795.1">
    <property type="nucleotide sequence ID" value="NZ_AP022871.1"/>
</dbReference>
<dbReference type="FunFam" id="3.40.50.300:FF:000061">
    <property type="entry name" value="ATPase family, AAA domain-containing 2"/>
    <property type="match status" value="1"/>
</dbReference>
<dbReference type="InterPro" id="IPR027417">
    <property type="entry name" value="P-loop_NTPase"/>
</dbReference>
<dbReference type="InterPro" id="IPR003960">
    <property type="entry name" value="ATPase_AAA_CS"/>
</dbReference>
<evidence type="ECO:0000256" key="2">
    <source>
        <dbReference type="ARBA" id="ARBA00022840"/>
    </source>
</evidence>
<feature type="compositionally biased region" description="Basic and acidic residues" evidence="4">
    <location>
        <begin position="731"/>
        <end position="740"/>
    </location>
</feature>
<protein>
    <recommendedName>
        <fullName evidence="5">AAA+ ATPase domain-containing protein</fullName>
    </recommendedName>
</protein>
<dbReference type="Pfam" id="PF17862">
    <property type="entry name" value="AAA_lid_3"/>
    <property type="match status" value="1"/>
</dbReference>
<gene>
    <name evidence="6" type="ORF">Psuf_093800</name>
</gene>
<dbReference type="PANTHER" id="PTHR23077:SF171">
    <property type="entry name" value="NUCLEAR VALOSIN-CONTAINING PROTEIN-LIKE"/>
    <property type="match status" value="1"/>
</dbReference>
<keyword evidence="1 3" id="KW-0547">Nucleotide-binding</keyword>
<name>A0A6F8Z0Z8_9ACTN</name>
<dbReference type="EMBL" id="AP022871">
    <property type="protein sequence ID" value="BCB92067.1"/>
    <property type="molecule type" value="Genomic_DNA"/>
</dbReference>
<evidence type="ECO:0000256" key="1">
    <source>
        <dbReference type="ARBA" id="ARBA00022741"/>
    </source>
</evidence>
<proteinExistence type="inferred from homology"/>
<feature type="domain" description="AAA+ ATPase" evidence="5">
    <location>
        <begin position="220"/>
        <end position="356"/>
    </location>
</feature>
<dbReference type="SMART" id="SM00382">
    <property type="entry name" value="AAA"/>
    <property type="match status" value="2"/>
</dbReference>
<dbReference type="Pfam" id="PF00004">
    <property type="entry name" value="AAA"/>
    <property type="match status" value="2"/>
</dbReference>
<dbReference type="InterPro" id="IPR050168">
    <property type="entry name" value="AAA_ATPase_domain"/>
</dbReference>
<feature type="domain" description="AAA+ ATPase" evidence="5">
    <location>
        <begin position="483"/>
        <end position="619"/>
    </location>
</feature>
<comment type="similarity">
    <text evidence="3">Belongs to the AAA ATPase family.</text>
</comment>
<keyword evidence="2 3" id="KW-0067">ATP-binding</keyword>
<evidence type="ECO:0000313" key="7">
    <source>
        <dbReference type="Proteomes" id="UP000503011"/>
    </source>
</evidence>
<dbReference type="KEGG" id="psuu:Psuf_093800"/>
<dbReference type="Gene3D" id="1.10.8.60">
    <property type="match status" value="2"/>
</dbReference>
<accession>A0A6F8Z0Z8</accession>
<feature type="region of interest" description="Disordered" evidence="4">
    <location>
        <begin position="682"/>
        <end position="740"/>
    </location>
</feature>
<dbReference type="PROSITE" id="PS00674">
    <property type="entry name" value="AAA"/>
    <property type="match status" value="1"/>
</dbReference>
<keyword evidence="7" id="KW-1185">Reference proteome</keyword>
<evidence type="ECO:0000259" key="5">
    <source>
        <dbReference type="SMART" id="SM00382"/>
    </source>
</evidence>
<feature type="compositionally biased region" description="Low complexity" evidence="4">
    <location>
        <begin position="682"/>
        <end position="698"/>
    </location>
</feature>
<dbReference type="SUPFAM" id="SSF52540">
    <property type="entry name" value="P-loop containing nucleoside triphosphate hydrolases"/>
    <property type="match status" value="2"/>
</dbReference>
<dbReference type="Proteomes" id="UP000503011">
    <property type="component" value="Chromosome"/>
</dbReference>
<dbReference type="AlphaFoldDB" id="A0A6F8Z0Z8"/>
<reference evidence="6 7" key="2">
    <citation type="submission" date="2020-03" db="EMBL/GenBank/DDBJ databases">
        <authorList>
            <person name="Ichikawa N."/>
            <person name="Kimura A."/>
            <person name="Kitahashi Y."/>
            <person name="Uohara A."/>
        </authorList>
    </citation>
    <scope>NUCLEOTIDE SEQUENCE [LARGE SCALE GENOMIC DNA]</scope>
    <source>
        <strain evidence="6 7">NBRC 105367</strain>
    </source>
</reference>
<dbReference type="GO" id="GO:0016887">
    <property type="term" value="F:ATP hydrolysis activity"/>
    <property type="evidence" value="ECO:0007669"/>
    <property type="project" value="InterPro"/>
</dbReference>
<evidence type="ECO:0000313" key="6">
    <source>
        <dbReference type="EMBL" id="BCB92067.1"/>
    </source>
</evidence>
<organism evidence="6 7">
    <name type="scientific">Phytohabitans suffuscus</name>
    <dbReference type="NCBI Taxonomy" id="624315"/>
    <lineage>
        <taxon>Bacteria</taxon>
        <taxon>Bacillati</taxon>
        <taxon>Actinomycetota</taxon>
        <taxon>Actinomycetes</taxon>
        <taxon>Micromonosporales</taxon>
        <taxon>Micromonosporaceae</taxon>
    </lineage>
</organism>
<dbReference type="Gene3D" id="3.40.50.300">
    <property type="entry name" value="P-loop containing nucleotide triphosphate hydrolases"/>
    <property type="match status" value="2"/>
</dbReference>
<evidence type="ECO:0000256" key="3">
    <source>
        <dbReference type="RuleBase" id="RU003651"/>
    </source>
</evidence>
<reference evidence="6 7" key="1">
    <citation type="submission" date="2020-03" db="EMBL/GenBank/DDBJ databases">
        <title>Whole genome shotgun sequence of Phytohabitans suffuscus NBRC 105367.</title>
        <authorList>
            <person name="Komaki H."/>
            <person name="Tamura T."/>
        </authorList>
    </citation>
    <scope>NUCLEOTIDE SEQUENCE [LARGE SCALE GENOMIC DNA]</scope>
    <source>
        <strain evidence="6 7">NBRC 105367</strain>
    </source>
</reference>